<dbReference type="EMBL" id="CP068570">
    <property type="protein sequence ID" value="QQZ50688.1"/>
    <property type="molecule type" value="Genomic_DNA"/>
</dbReference>
<protein>
    <submittedName>
        <fullName evidence="1">Uncharacterized protein</fullName>
    </submittedName>
</protein>
<proteinExistence type="predicted"/>
<dbReference type="AlphaFoldDB" id="A0A974S9I0"/>
<accession>A0A974S9I0</accession>
<name>A0A974S9I0_9CAUL</name>
<sequence length="57" mass="6130">MTIETPPPASTLVSPPAKSVFAKPMLLVGSQAPVSWAWRSACWPGRSWRPTAAPKAR</sequence>
<organism evidence="1">
    <name type="scientific">Phenylobacterium glaciei</name>
    <dbReference type="NCBI Taxonomy" id="2803784"/>
    <lineage>
        <taxon>Bacteria</taxon>
        <taxon>Pseudomonadati</taxon>
        <taxon>Pseudomonadota</taxon>
        <taxon>Alphaproteobacteria</taxon>
        <taxon>Caulobacterales</taxon>
        <taxon>Caulobacteraceae</taxon>
        <taxon>Phenylobacterium</taxon>
    </lineage>
</organism>
<gene>
    <name evidence="1" type="ORF">JKL49_04405</name>
</gene>
<evidence type="ECO:0000313" key="1">
    <source>
        <dbReference type="EMBL" id="QQZ50688.1"/>
    </source>
</evidence>
<reference evidence="1" key="1">
    <citation type="submission" date="2021-01" db="EMBL/GenBank/DDBJ databases">
        <title>Genome sequence of Phenylobacterium sp. 20VBR1 isolated from a valley glaceir, Ny-Alesund, Svalbard.</title>
        <authorList>
            <person name="Thomas F.A."/>
            <person name="Krishnan K.P."/>
            <person name="Sinha R.K."/>
        </authorList>
    </citation>
    <scope>NUCLEOTIDE SEQUENCE</scope>
    <source>
        <strain evidence="1">20VBR1</strain>
    </source>
</reference>